<reference evidence="2" key="1">
    <citation type="submission" date="2013-04" db="EMBL/GenBank/DDBJ databases">
        <authorList>
            <person name="Qu J."/>
            <person name="Murali S.C."/>
            <person name="Bandaranaike D."/>
            <person name="Bellair M."/>
            <person name="Blankenburg K."/>
            <person name="Chao H."/>
            <person name="Dinh H."/>
            <person name="Doddapaneni H."/>
            <person name="Downs B."/>
            <person name="Dugan-Rocha S."/>
            <person name="Elkadiri S."/>
            <person name="Gnanaolivu R.D."/>
            <person name="Hernandez B."/>
            <person name="Javaid M."/>
            <person name="Jayaseelan J.C."/>
            <person name="Lee S."/>
            <person name="Li M."/>
            <person name="Ming W."/>
            <person name="Munidasa M."/>
            <person name="Muniz J."/>
            <person name="Nguyen L."/>
            <person name="Ongeri F."/>
            <person name="Osuji N."/>
            <person name="Pu L.-L."/>
            <person name="Puazo M."/>
            <person name="Qu C."/>
            <person name="Quiroz J."/>
            <person name="Raj R."/>
            <person name="Weissenberger G."/>
            <person name="Xin Y."/>
            <person name="Zou X."/>
            <person name="Han Y."/>
            <person name="Richards S."/>
            <person name="Worley K."/>
            <person name="Muzny D."/>
            <person name="Gibbs R."/>
        </authorList>
    </citation>
    <scope>NUCLEOTIDE SEQUENCE</scope>
    <source>
        <strain evidence="2">Sampled in the wild</strain>
    </source>
</reference>
<evidence type="ECO:0000313" key="3">
    <source>
        <dbReference type="Proteomes" id="UP000792457"/>
    </source>
</evidence>
<evidence type="ECO:0000256" key="1">
    <source>
        <dbReference type="SAM" id="MobiDB-lite"/>
    </source>
</evidence>
<keyword evidence="3" id="KW-1185">Reference proteome</keyword>
<gene>
    <name evidence="2" type="ORF">J437_LFUL003336</name>
</gene>
<dbReference type="EMBL" id="KZ308321">
    <property type="protein sequence ID" value="KAG8227347.1"/>
    <property type="molecule type" value="Genomic_DNA"/>
</dbReference>
<protein>
    <submittedName>
        <fullName evidence="2">Uncharacterized protein</fullName>
    </submittedName>
</protein>
<reference evidence="2" key="2">
    <citation type="submission" date="2017-10" db="EMBL/GenBank/DDBJ databases">
        <title>Ladona fulva Genome sequencing and assembly.</title>
        <authorList>
            <person name="Murali S."/>
            <person name="Richards S."/>
            <person name="Bandaranaike D."/>
            <person name="Bellair M."/>
            <person name="Blankenburg K."/>
            <person name="Chao H."/>
            <person name="Dinh H."/>
            <person name="Doddapaneni H."/>
            <person name="Dugan-Rocha S."/>
            <person name="Elkadiri S."/>
            <person name="Gnanaolivu R."/>
            <person name="Hernandez B."/>
            <person name="Skinner E."/>
            <person name="Javaid M."/>
            <person name="Lee S."/>
            <person name="Li M."/>
            <person name="Ming W."/>
            <person name="Munidasa M."/>
            <person name="Muniz J."/>
            <person name="Nguyen L."/>
            <person name="Hughes D."/>
            <person name="Osuji N."/>
            <person name="Pu L.-L."/>
            <person name="Puazo M."/>
            <person name="Qu C."/>
            <person name="Quiroz J."/>
            <person name="Raj R."/>
            <person name="Weissenberger G."/>
            <person name="Xin Y."/>
            <person name="Zou X."/>
            <person name="Han Y."/>
            <person name="Worley K."/>
            <person name="Muzny D."/>
            <person name="Gibbs R."/>
        </authorList>
    </citation>
    <scope>NUCLEOTIDE SEQUENCE</scope>
    <source>
        <strain evidence="2">Sampled in the wild</strain>
    </source>
</reference>
<comment type="caution">
    <text evidence="2">The sequence shown here is derived from an EMBL/GenBank/DDBJ whole genome shotgun (WGS) entry which is preliminary data.</text>
</comment>
<proteinExistence type="predicted"/>
<dbReference type="Proteomes" id="UP000792457">
    <property type="component" value="Unassembled WGS sequence"/>
</dbReference>
<sequence length="216" mass="22520">MASTGGLSWIDLISSMNYWDARVWQKLSRSSPLNPKDPSCSSMIPPDPPPSGGPPPPPDPPAPPPPDPPAPPLPPPLPPGLPAPPDPPVPPALLDFFTIFCPEDLPSLSESLESVPAPELAPPLVRPYPTLSDKSSVAELDHLGVVRVLAGLWPPALSCSLSVGIGASSFALNPKSPDHKVNKLLTGFDEPRSPPTPPLASFSGSKALINTSYLTG</sequence>
<accession>A0A8K0NZE0</accession>
<evidence type="ECO:0000313" key="2">
    <source>
        <dbReference type="EMBL" id="KAG8227347.1"/>
    </source>
</evidence>
<feature type="region of interest" description="Disordered" evidence="1">
    <location>
        <begin position="28"/>
        <end position="88"/>
    </location>
</feature>
<feature type="compositionally biased region" description="Pro residues" evidence="1">
    <location>
        <begin position="45"/>
        <end position="88"/>
    </location>
</feature>
<name>A0A8K0NZE0_LADFU</name>
<dbReference type="AlphaFoldDB" id="A0A8K0NZE0"/>
<dbReference type="PRINTS" id="PR01217">
    <property type="entry name" value="PRICHEXTENSN"/>
</dbReference>
<organism evidence="2 3">
    <name type="scientific">Ladona fulva</name>
    <name type="common">Scarce chaser dragonfly</name>
    <name type="synonym">Libellula fulva</name>
    <dbReference type="NCBI Taxonomy" id="123851"/>
    <lineage>
        <taxon>Eukaryota</taxon>
        <taxon>Metazoa</taxon>
        <taxon>Ecdysozoa</taxon>
        <taxon>Arthropoda</taxon>
        <taxon>Hexapoda</taxon>
        <taxon>Insecta</taxon>
        <taxon>Pterygota</taxon>
        <taxon>Palaeoptera</taxon>
        <taxon>Odonata</taxon>
        <taxon>Epiprocta</taxon>
        <taxon>Anisoptera</taxon>
        <taxon>Libelluloidea</taxon>
        <taxon>Libellulidae</taxon>
        <taxon>Ladona</taxon>
    </lineage>
</organism>